<dbReference type="InterPro" id="IPR000528">
    <property type="entry name" value="Plant_nsLTP"/>
</dbReference>
<dbReference type="AlphaFoldDB" id="A0AAD8IWI1"/>
<feature type="chain" id="PRO_5042124737" description="Non-specific lipid-transfer protein" evidence="5">
    <location>
        <begin position="25"/>
        <end position="116"/>
    </location>
</feature>
<dbReference type="Proteomes" id="UP001237642">
    <property type="component" value="Unassembled WGS sequence"/>
</dbReference>
<accession>A0AAD8IWI1</accession>
<dbReference type="EMBL" id="JAUIZM010000003">
    <property type="protein sequence ID" value="KAK1393384.1"/>
    <property type="molecule type" value="Genomic_DNA"/>
</dbReference>
<comment type="caution">
    <text evidence="7">The sequence shown here is derived from an EMBL/GenBank/DDBJ whole genome shotgun (WGS) entry which is preliminary data.</text>
</comment>
<keyword evidence="8" id="KW-1185">Reference proteome</keyword>
<protein>
    <recommendedName>
        <fullName evidence="4">Non-specific lipid-transfer protein</fullName>
    </recommendedName>
</protein>
<dbReference type="PRINTS" id="PR00382">
    <property type="entry name" value="LIPIDTRNSFER"/>
</dbReference>
<evidence type="ECO:0000313" key="8">
    <source>
        <dbReference type="Proteomes" id="UP001237642"/>
    </source>
</evidence>
<feature type="domain" description="Bifunctional inhibitor/plant lipid transfer protein/seed storage helical" evidence="6">
    <location>
        <begin position="37"/>
        <end position="112"/>
    </location>
</feature>
<evidence type="ECO:0000256" key="5">
    <source>
        <dbReference type="SAM" id="SignalP"/>
    </source>
</evidence>
<keyword evidence="3 4" id="KW-0446">Lipid-binding</keyword>
<keyword evidence="2 4" id="KW-0813">Transport</keyword>
<comment type="function">
    <text evidence="4">Plant non-specific lipid-transfer proteins transfer phospholipids as well as galactolipids across membranes. May play a role in wax or cutin deposition in the cell walls of expanding epidermal cells and certain secretory tissues.</text>
</comment>
<reference evidence="7" key="2">
    <citation type="submission" date="2023-05" db="EMBL/GenBank/DDBJ databases">
        <authorList>
            <person name="Schelkunov M.I."/>
        </authorList>
    </citation>
    <scope>NUCLEOTIDE SEQUENCE</scope>
    <source>
        <strain evidence="7">Hsosn_3</strain>
        <tissue evidence="7">Leaf</tissue>
    </source>
</reference>
<comment type="similarity">
    <text evidence="1 4">Belongs to the plant LTP family.</text>
</comment>
<dbReference type="SUPFAM" id="SSF47699">
    <property type="entry name" value="Bifunctional inhibitor/lipid-transfer protein/seed storage 2S albumin"/>
    <property type="match status" value="1"/>
</dbReference>
<organism evidence="7 8">
    <name type="scientific">Heracleum sosnowskyi</name>
    <dbReference type="NCBI Taxonomy" id="360622"/>
    <lineage>
        <taxon>Eukaryota</taxon>
        <taxon>Viridiplantae</taxon>
        <taxon>Streptophyta</taxon>
        <taxon>Embryophyta</taxon>
        <taxon>Tracheophyta</taxon>
        <taxon>Spermatophyta</taxon>
        <taxon>Magnoliopsida</taxon>
        <taxon>eudicotyledons</taxon>
        <taxon>Gunneridae</taxon>
        <taxon>Pentapetalae</taxon>
        <taxon>asterids</taxon>
        <taxon>campanulids</taxon>
        <taxon>Apiales</taxon>
        <taxon>Apiaceae</taxon>
        <taxon>Apioideae</taxon>
        <taxon>apioid superclade</taxon>
        <taxon>Tordylieae</taxon>
        <taxon>Tordyliinae</taxon>
        <taxon>Heracleum</taxon>
    </lineage>
</organism>
<dbReference type="GO" id="GO:0008289">
    <property type="term" value="F:lipid binding"/>
    <property type="evidence" value="ECO:0007669"/>
    <property type="project" value="UniProtKB-KW"/>
</dbReference>
<name>A0AAD8IWI1_9APIA</name>
<evidence type="ECO:0000259" key="6">
    <source>
        <dbReference type="SMART" id="SM00499"/>
    </source>
</evidence>
<dbReference type="InterPro" id="IPR036312">
    <property type="entry name" value="Bifun_inhib/LTP/seed_sf"/>
</dbReference>
<keyword evidence="5" id="KW-0732">Signal</keyword>
<dbReference type="SMART" id="SM00499">
    <property type="entry name" value="AAI"/>
    <property type="match status" value="1"/>
</dbReference>
<evidence type="ECO:0000256" key="1">
    <source>
        <dbReference type="ARBA" id="ARBA00009748"/>
    </source>
</evidence>
<dbReference type="GO" id="GO:0006869">
    <property type="term" value="P:lipid transport"/>
    <property type="evidence" value="ECO:0007669"/>
    <property type="project" value="InterPro"/>
</dbReference>
<proteinExistence type="inferred from homology"/>
<evidence type="ECO:0000256" key="2">
    <source>
        <dbReference type="ARBA" id="ARBA00022448"/>
    </source>
</evidence>
<dbReference type="Gene3D" id="1.10.110.10">
    <property type="entry name" value="Plant lipid-transfer and hydrophobic proteins"/>
    <property type="match status" value="1"/>
</dbReference>
<evidence type="ECO:0000256" key="3">
    <source>
        <dbReference type="ARBA" id="ARBA00023121"/>
    </source>
</evidence>
<evidence type="ECO:0000256" key="4">
    <source>
        <dbReference type="RuleBase" id="RU000628"/>
    </source>
</evidence>
<dbReference type="CDD" id="cd01960">
    <property type="entry name" value="nsLTP1"/>
    <property type="match status" value="1"/>
</dbReference>
<sequence>MAKCWRIACFMVVLALVMVEQGEAVTCSDLGPSIAQCGPFARGAMSQPSAGCCSAVKAVYARAQTAQDRRTLCSCLKQSASSVPGVQGSSVAAIPQRCGLQVSISTNPNVDCATIN</sequence>
<dbReference type="Pfam" id="PF00234">
    <property type="entry name" value="Tryp_alpha_amyl"/>
    <property type="match status" value="1"/>
</dbReference>
<evidence type="ECO:0000313" key="7">
    <source>
        <dbReference type="EMBL" id="KAK1393384.1"/>
    </source>
</evidence>
<reference evidence="7" key="1">
    <citation type="submission" date="2023-02" db="EMBL/GenBank/DDBJ databases">
        <title>Genome of toxic invasive species Heracleum sosnowskyi carries increased number of genes despite the absence of recent whole-genome duplications.</title>
        <authorList>
            <person name="Schelkunov M."/>
            <person name="Shtratnikova V."/>
            <person name="Makarenko M."/>
            <person name="Klepikova A."/>
            <person name="Omelchenko D."/>
            <person name="Novikova G."/>
            <person name="Obukhova E."/>
            <person name="Bogdanov V."/>
            <person name="Penin A."/>
            <person name="Logacheva M."/>
        </authorList>
    </citation>
    <scope>NUCLEOTIDE SEQUENCE</scope>
    <source>
        <strain evidence="7">Hsosn_3</strain>
        <tissue evidence="7">Leaf</tissue>
    </source>
</reference>
<feature type="signal peptide" evidence="5">
    <location>
        <begin position="1"/>
        <end position="24"/>
    </location>
</feature>
<dbReference type="InterPro" id="IPR016140">
    <property type="entry name" value="Bifunc_inhib/LTP/seed_store"/>
</dbReference>
<dbReference type="PANTHER" id="PTHR33076">
    <property type="entry name" value="NON-SPECIFIC LIPID-TRANSFER PROTEIN 2-RELATED"/>
    <property type="match status" value="1"/>
</dbReference>
<gene>
    <name evidence="7" type="ORF">POM88_012440</name>
</gene>